<comment type="caution">
    <text evidence="6">The sequence shown here is derived from an EMBL/GenBank/DDBJ whole genome shotgun (WGS) entry which is preliminary data.</text>
</comment>
<feature type="domain" description="FAD dependent oxidoreductase" evidence="5">
    <location>
        <begin position="58"/>
        <end position="472"/>
    </location>
</feature>
<dbReference type="Proteomes" id="UP000822476">
    <property type="component" value="Unassembled WGS sequence"/>
</dbReference>
<dbReference type="GO" id="GO:0016491">
    <property type="term" value="F:oxidoreductase activity"/>
    <property type="evidence" value="ECO:0007669"/>
    <property type="project" value="UniProtKB-KW"/>
</dbReference>
<dbReference type="Gene3D" id="3.50.50.60">
    <property type="entry name" value="FAD/NAD(P)-binding domain"/>
    <property type="match status" value="1"/>
</dbReference>
<dbReference type="InterPro" id="IPR006076">
    <property type="entry name" value="FAD-dep_OxRdtase"/>
</dbReference>
<comment type="function">
    <text evidence="3">Required for the assembly of the mitochondrial membrane respiratory chain NADH dehydrogenase (Complex I). Involved in mid-late stages of complex I assembly.</text>
</comment>
<evidence type="ECO:0000259" key="5">
    <source>
        <dbReference type="Pfam" id="PF01266"/>
    </source>
</evidence>
<dbReference type="Pfam" id="PF01266">
    <property type="entry name" value="DAO"/>
    <property type="match status" value="1"/>
</dbReference>
<dbReference type="PANTHER" id="PTHR13847">
    <property type="entry name" value="SARCOSINE DEHYDROGENASE-RELATED"/>
    <property type="match status" value="1"/>
</dbReference>
<dbReference type="AlphaFoldDB" id="A0A8S9YMU0"/>
<gene>
    <name evidence="6" type="ORF">EG68_08746</name>
</gene>
<evidence type="ECO:0000256" key="1">
    <source>
        <dbReference type="ARBA" id="ARBA00023002"/>
    </source>
</evidence>
<dbReference type="EMBL" id="JTDE01005026">
    <property type="protein sequence ID" value="KAF7251426.1"/>
    <property type="molecule type" value="Genomic_DNA"/>
</dbReference>
<dbReference type="InterPro" id="IPR036188">
    <property type="entry name" value="FAD/NAD-bd_sf"/>
</dbReference>
<dbReference type="GO" id="GO:0032981">
    <property type="term" value="P:mitochondrial respiratory chain complex I assembly"/>
    <property type="evidence" value="ECO:0007669"/>
    <property type="project" value="TreeGrafter"/>
</dbReference>
<keyword evidence="7" id="KW-1185">Reference proteome</keyword>
<evidence type="ECO:0000256" key="4">
    <source>
        <dbReference type="SAM" id="MobiDB-lite"/>
    </source>
</evidence>
<sequence>MSRLLKPALFLGVCRGNAWNRTVTCSLHNRHFSNESKWNNFGPSDLRFREDQVPKQSDILIVGGGLIGWSVAFWMRWTTKFGVTVVERDPTYARSASVLGLGSIRQQFSEPENIQMSLFGSDFLRNIKDYLSVLDDSQLDIEFNPQGCLLLADSEQAGTMEQNFHLQTELGAKVELLSKEALKSRWPWLNVEDIELGCYGYENEGWFDPWLLLKALRAKCHMLGVNYVVGEVVDFEASQYLTEISFPDMPKRAPVIGRALREAVIALPDGSTSNITFNMVVNAAGPWAADLARLAEIGTTEQLAMPLPVEPRLRHVYVVRPKRTVLSPQSRRPPEPTVEPEPLQLPGLDTPFIVDPKRLFVERRGLSGEFIVYSDDPQWDSVLVTAPQQSCNFDADYALFKESIGQQLKHRIPTLASVDVTSAWAAVCDYNTVDQNLIIGHHPYHVNMFFCNGSSGHGSQHSIAIGRAISELIVYGHYKTIDLTRFSFDRFYLNEFIQEKNAF</sequence>
<name>A0A8S9YMU0_9TREM</name>
<dbReference type="GO" id="GO:0005739">
    <property type="term" value="C:mitochondrion"/>
    <property type="evidence" value="ECO:0007669"/>
    <property type="project" value="GOC"/>
</dbReference>
<evidence type="ECO:0000256" key="2">
    <source>
        <dbReference type="ARBA" id="ARBA00039785"/>
    </source>
</evidence>
<evidence type="ECO:0000313" key="7">
    <source>
        <dbReference type="Proteomes" id="UP000822476"/>
    </source>
</evidence>
<evidence type="ECO:0000313" key="6">
    <source>
        <dbReference type="EMBL" id="KAF7251426.1"/>
    </source>
</evidence>
<accession>A0A8S9YMU0</accession>
<reference evidence="6" key="1">
    <citation type="submission" date="2019-07" db="EMBL/GenBank/DDBJ databases">
        <title>Annotation for the trematode Paragonimus miyazaki's.</title>
        <authorList>
            <person name="Choi Y.-J."/>
        </authorList>
    </citation>
    <scope>NUCLEOTIDE SEQUENCE</scope>
    <source>
        <strain evidence="6">Japan</strain>
    </source>
</reference>
<keyword evidence="1" id="KW-0560">Oxidoreductase</keyword>
<organism evidence="6 7">
    <name type="scientific">Paragonimus skrjabini miyazakii</name>
    <dbReference type="NCBI Taxonomy" id="59628"/>
    <lineage>
        <taxon>Eukaryota</taxon>
        <taxon>Metazoa</taxon>
        <taxon>Spiralia</taxon>
        <taxon>Lophotrochozoa</taxon>
        <taxon>Platyhelminthes</taxon>
        <taxon>Trematoda</taxon>
        <taxon>Digenea</taxon>
        <taxon>Plagiorchiida</taxon>
        <taxon>Troglotremata</taxon>
        <taxon>Troglotrematidae</taxon>
        <taxon>Paragonimus</taxon>
    </lineage>
</organism>
<proteinExistence type="predicted"/>
<dbReference type="SUPFAM" id="SSF51905">
    <property type="entry name" value="FAD/NAD(P)-binding domain"/>
    <property type="match status" value="1"/>
</dbReference>
<dbReference type="PANTHER" id="PTHR13847:SF287">
    <property type="entry name" value="FAD-DEPENDENT OXIDOREDUCTASE DOMAIN-CONTAINING PROTEIN 1"/>
    <property type="match status" value="1"/>
</dbReference>
<dbReference type="Gene3D" id="3.30.9.10">
    <property type="entry name" value="D-Amino Acid Oxidase, subunit A, domain 2"/>
    <property type="match status" value="1"/>
</dbReference>
<dbReference type="OrthoDB" id="424974at2759"/>
<evidence type="ECO:0000256" key="3">
    <source>
        <dbReference type="ARBA" id="ARBA00046185"/>
    </source>
</evidence>
<feature type="region of interest" description="Disordered" evidence="4">
    <location>
        <begin position="325"/>
        <end position="344"/>
    </location>
</feature>
<protein>
    <recommendedName>
        <fullName evidence="2">FAD-dependent oxidoreductase domain-containing protein 1</fullName>
    </recommendedName>
</protein>